<comment type="similarity">
    <text evidence="2 9">Belongs to the branched chain amino acid transporter family.</text>
</comment>
<protein>
    <recommendedName>
        <fullName evidence="9">Branched-chain amino acid transport system carrier protein</fullName>
    </recommendedName>
</protein>
<sequence>MKKLNGRDLLALGFMTLALFLGAGNIIYPPLFGLQQGDNTWYFACGFLLTAVGLPVLTIVALARVNGTIQVLSHPIGRFCSVLFAVVCYLAVGPLFATPRTATVSYEIGIQPFLSESLLGSRWPLALYSICYFLVTMVVSFYPGRLLDTVGKVLAPVKVIAILFLGGSAFVMSAYLVHSGASISANDSRFSIVSSGISNGYLTMDTLGALVFGIVIVRAIQSRGVTDKGLVTRYAIMAGLMAGLGLAIIYIMLFQLGIDSQHIAMGADTGAKVLSAYVKDVFGIVGNFILAFLIIIACLVTSVGLTCACGEYFGRLLNKSEKMITVLLVVFSMVVSNLGLKELIKFSEPLLYGLGPICVVLVLLSLGNSFWHNRRLVIVPSMIVALIFGIAQALRAIDWSASIFVDTGLDKMPQVLKMSLGHWPLYDHQLEWVLPITVVAVVSIIIDVLVRPASTDNFIR</sequence>
<evidence type="ECO:0000256" key="1">
    <source>
        <dbReference type="ARBA" id="ARBA00004651"/>
    </source>
</evidence>
<keyword evidence="7" id="KW-1133">Transmembrane helix</keyword>
<proteinExistence type="inferred from homology"/>
<dbReference type="InterPro" id="IPR004685">
    <property type="entry name" value="Brnchd-chn_aa_trnsp_Livcs"/>
</dbReference>
<name>A0A348HDK6_9GAMM</name>
<dbReference type="Proteomes" id="UP000267342">
    <property type="component" value="Chromosome"/>
</dbReference>
<reference evidence="10 11" key="1">
    <citation type="submission" date="2018-09" db="EMBL/GenBank/DDBJ databases">
        <title>Zymobacter palmae IAM14233 (=T109) whole genome analysis.</title>
        <authorList>
            <person name="Yanase H."/>
        </authorList>
    </citation>
    <scope>NUCLEOTIDE SEQUENCE [LARGE SCALE GENOMIC DNA]</scope>
    <source>
        <strain evidence="10 11">IAM14233</strain>
    </source>
</reference>
<keyword evidence="4" id="KW-1003">Cell membrane</keyword>
<dbReference type="PANTHER" id="PTHR30588:SF0">
    <property type="entry name" value="BRANCHED-CHAIN AMINO ACID PERMEASE BRNQ"/>
    <property type="match status" value="1"/>
</dbReference>
<dbReference type="Pfam" id="PF05525">
    <property type="entry name" value="Branch_AA_trans"/>
    <property type="match status" value="1"/>
</dbReference>
<organism evidence="10 11">
    <name type="scientific">Zymobacter palmae</name>
    <dbReference type="NCBI Taxonomy" id="33074"/>
    <lineage>
        <taxon>Bacteria</taxon>
        <taxon>Pseudomonadati</taxon>
        <taxon>Pseudomonadota</taxon>
        <taxon>Gammaproteobacteria</taxon>
        <taxon>Oceanospirillales</taxon>
        <taxon>Halomonadaceae</taxon>
        <taxon>Zymobacter group</taxon>
        <taxon>Zymobacter</taxon>
    </lineage>
</organism>
<keyword evidence="5" id="KW-0812">Transmembrane</keyword>
<evidence type="ECO:0000256" key="5">
    <source>
        <dbReference type="ARBA" id="ARBA00022692"/>
    </source>
</evidence>
<keyword evidence="8" id="KW-0472">Membrane</keyword>
<gene>
    <name evidence="10" type="ORF">ZBT109_0935</name>
</gene>
<evidence type="ECO:0000256" key="7">
    <source>
        <dbReference type="ARBA" id="ARBA00022989"/>
    </source>
</evidence>
<evidence type="ECO:0000256" key="9">
    <source>
        <dbReference type="RuleBase" id="RU362122"/>
    </source>
</evidence>
<evidence type="ECO:0000313" key="11">
    <source>
        <dbReference type="Proteomes" id="UP000267342"/>
    </source>
</evidence>
<dbReference type="GO" id="GO:0015188">
    <property type="term" value="F:L-isoleucine transmembrane transporter activity"/>
    <property type="evidence" value="ECO:0007669"/>
    <property type="project" value="TreeGrafter"/>
</dbReference>
<dbReference type="GO" id="GO:0015820">
    <property type="term" value="P:L-leucine transport"/>
    <property type="evidence" value="ECO:0007669"/>
    <property type="project" value="TreeGrafter"/>
</dbReference>
<dbReference type="RefSeq" id="WP_027706046.1">
    <property type="nucleotide sequence ID" value="NZ_AP018933.1"/>
</dbReference>
<accession>A0A348HDK6</accession>
<dbReference type="OrthoDB" id="9783920at2"/>
<evidence type="ECO:0000256" key="8">
    <source>
        <dbReference type="ARBA" id="ARBA00023136"/>
    </source>
</evidence>
<keyword evidence="3 9" id="KW-0813">Transport</keyword>
<dbReference type="AlphaFoldDB" id="A0A348HDK6"/>
<evidence type="ECO:0000256" key="6">
    <source>
        <dbReference type="ARBA" id="ARBA00022970"/>
    </source>
</evidence>
<dbReference type="NCBIfam" id="TIGR00796">
    <property type="entry name" value="livcs"/>
    <property type="match status" value="1"/>
</dbReference>
<comment type="subcellular location">
    <subcellularLocation>
        <location evidence="9">Cell inner membrane</location>
        <topology evidence="9">Multi-pass membrane protein</topology>
    </subcellularLocation>
    <subcellularLocation>
        <location evidence="1">Cell membrane</location>
        <topology evidence="1">Multi-pass membrane protein</topology>
    </subcellularLocation>
</comment>
<dbReference type="EMBL" id="AP018933">
    <property type="protein sequence ID" value="BBG29708.1"/>
    <property type="molecule type" value="Genomic_DNA"/>
</dbReference>
<dbReference type="GO" id="GO:0005304">
    <property type="term" value="F:L-valine transmembrane transporter activity"/>
    <property type="evidence" value="ECO:0007669"/>
    <property type="project" value="TreeGrafter"/>
</dbReference>
<dbReference type="GO" id="GO:0015818">
    <property type="term" value="P:isoleucine transport"/>
    <property type="evidence" value="ECO:0007669"/>
    <property type="project" value="TreeGrafter"/>
</dbReference>
<evidence type="ECO:0000313" key="10">
    <source>
        <dbReference type="EMBL" id="BBG29708.1"/>
    </source>
</evidence>
<evidence type="ECO:0000256" key="3">
    <source>
        <dbReference type="ARBA" id="ARBA00022448"/>
    </source>
</evidence>
<comment type="function">
    <text evidence="9">Component of the transport system for branched-chain amino acids.</text>
</comment>
<dbReference type="GO" id="GO:0005886">
    <property type="term" value="C:plasma membrane"/>
    <property type="evidence" value="ECO:0007669"/>
    <property type="project" value="UniProtKB-SubCell"/>
</dbReference>
<evidence type="ECO:0000256" key="2">
    <source>
        <dbReference type="ARBA" id="ARBA00008540"/>
    </source>
</evidence>
<keyword evidence="11" id="KW-1185">Reference proteome</keyword>
<keyword evidence="6 9" id="KW-0029">Amino-acid transport</keyword>
<dbReference type="GO" id="GO:0015190">
    <property type="term" value="F:L-leucine transmembrane transporter activity"/>
    <property type="evidence" value="ECO:0007669"/>
    <property type="project" value="TreeGrafter"/>
</dbReference>
<dbReference type="STRING" id="1123510.GCA_000620025_00972"/>
<evidence type="ECO:0000256" key="4">
    <source>
        <dbReference type="ARBA" id="ARBA00022475"/>
    </source>
</evidence>
<dbReference type="KEGG" id="zpl:ZBT109_0935"/>
<dbReference type="PANTHER" id="PTHR30588">
    <property type="entry name" value="BRANCHED-CHAIN AMINO ACID TRANSPORT SYSTEM 2 CARRIER PROTEIN"/>
    <property type="match status" value="1"/>
</dbReference>